<evidence type="ECO:0000256" key="6">
    <source>
        <dbReference type="ARBA" id="ARBA00023118"/>
    </source>
</evidence>
<evidence type="ECO:0000256" key="3">
    <source>
        <dbReference type="ARBA" id="ARBA00022759"/>
    </source>
</evidence>
<dbReference type="GO" id="GO:0004521">
    <property type="term" value="F:RNA endonuclease activity"/>
    <property type="evidence" value="ECO:0007669"/>
    <property type="project" value="InterPro"/>
</dbReference>
<dbReference type="Gene3D" id="3.30.70.2650">
    <property type="match status" value="1"/>
</dbReference>
<keyword evidence="1" id="KW-0540">Nuclease</keyword>
<feature type="domain" description="Transcriptional repressor PaaX-like central Cas2-like" evidence="7">
    <location>
        <begin position="103"/>
        <end position="171"/>
    </location>
</feature>
<gene>
    <name evidence="8" type="ORF">A3G45_03325</name>
</gene>
<dbReference type="EMBL" id="MHPE01000045">
    <property type="protein sequence ID" value="OGZ75676.1"/>
    <property type="molecule type" value="Genomic_DNA"/>
</dbReference>
<dbReference type="InterPro" id="IPR021127">
    <property type="entry name" value="CRISPR_associated_Cas2"/>
</dbReference>
<dbReference type="Pfam" id="PF20803">
    <property type="entry name" value="PaaX_M"/>
    <property type="match status" value="1"/>
</dbReference>
<keyword evidence="3 8" id="KW-0255">Endonuclease</keyword>
<dbReference type="GO" id="GO:0006351">
    <property type="term" value="P:DNA-templated transcription"/>
    <property type="evidence" value="ECO:0007669"/>
    <property type="project" value="TreeGrafter"/>
</dbReference>
<evidence type="ECO:0000256" key="5">
    <source>
        <dbReference type="ARBA" id="ARBA00022842"/>
    </source>
</evidence>
<comment type="caution">
    <text evidence="8">The sequence shown here is derived from an EMBL/GenBank/DDBJ whole genome shotgun (WGS) entry which is preliminary data.</text>
</comment>
<evidence type="ECO:0000259" key="7">
    <source>
        <dbReference type="Pfam" id="PF20803"/>
    </source>
</evidence>
<keyword evidence="6" id="KW-0051">Antiviral defense</keyword>
<keyword evidence="5" id="KW-0460">Magnesium</keyword>
<sequence>MKITVTDKFLWDIYGIVEGLDNNFSFLFSYPITMKNCLPGDSIVKIYRNTRNKNNFSKLIYYLKRKGYIKVKNLENKKAIILTKEGIDRAMKASFKIEKMAKRKDGKWIMIIFDIPQNHKKDRELLRSILINSGFKMFQQSVWITPYDVSEKIEKLLQMHSLDRYVKIFIIEEI</sequence>
<dbReference type="PANTHER" id="PTHR30319">
    <property type="entry name" value="PHENYLACETIC ACID REGULATOR-RELATED TRANSCRIPTIONAL REPRESSOR"/>
    <property type="match status" value="1"/>
</dbReference>
<dbReference type="PANTHER" id="PTHR30319:SF1">
    <property type="entry name" value="TRANSCRIPTIONAL REPRESSOR PAAX"/>
    <property type="match status" value="1"/>
</dbReference>
<accession>A0A1G2ILJ5</accession>
<dbReference type="SUPFAM" id="SSF143430">
    <property type="entry name" value="TTP0101/SSO1404-like"/>
    <property type="match status" value="1"/>
</dbReference>
<organism evidence="8 9">
    <name type="scientific">Candidatus Staskawiczbacteria bacterium RIFCSPLOWO2_12_FULL_37_15</name>
    <dbReference type="NCBI Taxonomy" id="1802218"/>
    <lineage>
        <taxon>Bacteria</taxon>
        <taxon>Candidatus Staskawicziibacteriota</taxon>
    </lineage>
</organism>
<keyword evidence="4" id="KW-0378">Hydrolase</keyword>
<evidence type="ECO:0000313" key="9">
    <source>
        <dbReference type="Proteomes" id="UP000178632"/>
    </source>
</evidence>
<reference evidence="8 9" key="1">
    <citation type="journal article" date="2016" name="Nat. Commun.">
        <title>Thousands of microbial genomes shed light on interconnected biogeochemical processes in an aquifer system.</title>
        <authorList>
            <person name="Anantharaman K."/>
            <person name="Brown C.T."/>
            <person name="Hug L.A."/>
            <person name="Sharon I."/>
            <person name="Castelle C.J."/>
            <person name="Probst A.J."/>
            <person name="Thomas B.C."/>
            <person name="Singh A."/>
            <person name="Wilkins M.J."/>
            <person name="Karaoz U."/>
            <person name="Brodie E.L."/>
            <person name="Williams K.H."/>
            <person name="Hubbard S.S."/>
            <person name="Banfield J.F."/>
        </authorList>
    </citation>
    <scope>NUCLEOTIDE SEQUENCE [LARGE SCALE GENOMIC DNA]</scope>
</reference>
<dbReference type="InterPro" id="IPR048846">
    <property type="entry name" value="PaaX-like_central"/>
</dbReference>
<evidence type="ECO:0000256" key="2">
    <source>
        <dbReference type="ARBA" id="ARBA00022723"/>
    </source>
</evidence>
<dbReference type="Proteomes" id="UP000178632">
    <property type="component" value="Unassembled WGS sequence"/>
</dbReference>
<name>A0A1G2ILJ5_9BACT</name>
<protein>
    <submittedName>
        <fullName evidence="8">CRISPR-associated endonuclease Cas2</fullName>
    </submittedName>
</protein>
<dbReference type="AlphaFoldDB" id="A0A1G2ILJ5"/>
<dbReference type="NCBIfam" id="TIGR01573">
    <property type="entry name" value="cas2"/>
    <property type="match status" value="1"/>
</dbReference>
<dbReference type="GO" id="GO:0043571">
    <property type="term" value="P:maintenance of CRISPR repeat elements"/>
    <property type="evidence" value="ECO:0007669"/>
    <property type="project" value="InterPro"/>
</dbReference>
<evidence type="ECO:0000256" key="4">
    <source>
        <dbReference type="ARBA" id="ARBA00022801"/>
    </source>
</evidence>
<keyword evidence="2" id="KW-0479">Metal-binding</keyword>
<evidence type="ECO:0000256" key="1">
    <source>
        <dbReference type="ARBA" id="ARBA00022722"/>
    </source>
</evidence>
<evidence type="ECO:0000313" key="8">
    <source>
        <dbReference type="EMBL" id="OGZ75676.1"/>
    </source>
</evidence>
<proteinExistence type="predicted"/>